<comment type="caution">
    <text evidence="1">The sequence shown here is derived from an EMBL/GenBank/DDBJ whole genome shotgun (WGS) entry which is preliminary data.</text>
</comment>
<dbReference type="NCBIfam" id="NF047658">
    <property type="entry name" value="HYC_CC_PP"/>
    <property type="match status" value="1"/>
</dbReference>
<sequence>MLGNGELDCGMNHSELDNTDDSFAERTVVKDKCCDNHYTTIESDEAIFSKTSLNSINVDFFIPFVYSYLGIDPFNQDHSTVYTDYSPPLLKQDRQVMFQSFLI</sequence>
<protein>
    <submittedName>
        <fullName evidence="1">Uncharacterized protein</fullName>
    </submittedName>
</protein>
<proteinExistence type="predicted"/>
<dbReference type="EMBL" id="BMIU01000004">
    <property type="protein sequence ID" value="GGF25614.1"/>
    <property type="molecule type" value="Genomic_DNA"/>
</dbReference>
<organism evidence="1 2">
    <name type="scientific">Echinicola rosea</name>
    <dbReference type="NCBI Taxonomy" id="1807691"/>
    <lineage>
        <taxon>Bacteria</taxon>
        <taxon>Pseudomonadati</taxon>
        <taxon>Bacteroidota</taxon>
        <taxon>Cytophagia</taxon>
        <taxon>Cytophagales</taxon>
        <taxon>Cyclobacteriaceae</taxon>
        <taxon>Echinicola</taxon>
    </lineage>
</organism>
<gene>
    <name evidence="1" type="ORF">GCM10011339_12130</name>
</gene>
<evidence type="ECO:0000313" key="2">
    <source>
        <dbReference type="Proteomes" id="UP000647339"/>
    </source>
</evidence>
<keyword evidence="2" id="KW-1185">Reference proteome</keyword>
<dbReference type="Proteomes" id="UP000647339">
    <property type="component" value="Unassembled WGS sequence"/>
</dbReference>
<evidence type="ECO:0000313" key="1">
    <source>
        <dbReference type="EMBL" id="GGF25614.1"/>
    </source>
</evidence>
<accession>A0ABQ1URX1</accession>
<reference evidence="2" key="1">
    <citation type="journal article" date="2019" name="Int. J. Syst. Evol. Microbiol.">
        <title>The Global Catalogue of Microorganisms (GCM) 10K type strain sequencing project: providing services to taxonomists for standard genome sequencing and annotation.</title>
        <authorList>
            <consortium name="The Broad Institute Genomics Platform"/>
            <consortium name="The Broad Institute Genome Sequencing Center for Infectious Disease"/>
            <person name="Wu L."/>
            <person name="Ma J."/>
        </authorList>
    </citation>
    <scope>NUCLEOTIDE SEQUENCE [LARGE SCALE GENOMIC DNA]</scope>
    <source>
        <strain evidence="2">CGMCC 1.15407</strain>
    </source>
</reference>
<dbReference type="InterPro" id="IPR058060">
    <property type="entry name" value="HYC_CC_PP"/>
</dbReference>
<name>A0ABQ1URX1_9BACT</name>